<dbReference type="SUPFAM" id="SSF55729">
    <property type="entry name" value="Acyl-CoA N-acyltransferases (Nat)"/>
    <property type="match status" value="1"/>
</dbReference>
<name>A0A927CMR6_9BACL</name>
<evidence type="ECO:0000259" key="1">
    <source>
        <dbReference type="PROSITE" id="PS51186"/>
    </source>
</evidence>
<dbReference type="RefSeq" id="WP_190860199.1">
    <property type="nucleotide sequence ID" value="NZ_JACXIY010000011.1"/>
</dbReference>
<organism evidence="2 3">
    <name type="scientific">Paenibacillus arenilitoris</name>
    <dbReference type="NCBI Taxonomy" id="2772299"/>
    <lineage>
        <taxon>Bacteria</taxon>
        <taxon>Bacillati</taxon>
        <taxon>Bacillota</taxon>
        <taxon>Bacilli</taxon>
        <taxon>Bacillales</taxon>
        <taxon>Paenibacillaceae</taxon>
        <taxon>Paenibacillus</taxon>
    </lineage>
</organism>
<dbReference type="AlphaFoldDB" id="A0A927CMR6"/>
<dbReference type="CDD" id="cd04301">
    <property type="entry name" value="NAT_SF"/>
    <property type="match status" value="1"/>
</dbReference>
<gene>
    <name evidence="2" type="ORF">IDH41_08875</name>
</gene>
<evidence type="ECO:0000313" key="3">
    <source>
        <dbReference type="Proteomes" id="UP000632125"/>
    </source>
</evidence>
<dbReference type="InterPro" id="IPR000182">
    <property type="entry name" value="GNAT_dom"/>
</dbReference>
<dbReference type="Pfam" id="PF00583">
    <property type="entry name" value="Acetyltransf_1"/>
    <property type="match status" value="1"/>
</dbReference>
<protein>
    <submittedName>
        <fullName evidence="2">GNAT family N-acetyltransferase</fullName>
    </submittedName>
</protein>
<keyword evidence="3" id="KW-1185">Reference proteome</keyword>
<dbReference type="GO" id="GO:0016747">
    <property type="term" value="F:acyltransferase activity, transferring groups other than amino-acyl groups"/>
    <property type="evidence" value="ECO:0007669"/>
    <property type="project" value="InterPro"/>
</dbReference>
<proteinExistence type="predicted"/>
<sequence length="144" mass="16591">MAEPDISFGNKEESDYVRRRLIEYNAGHVPEHLSSRYEELHLALKDDAGRVVGGLLAVLCWNWIEVVILWVEESLRGQGHGARLLRRIEEIAGEQDCAFIKLNTFSFQAPGFYRKHGYEEVAVFEDAPTGSNHYYFRKSIRSVF</sequence>
<dbReference type="Gene3D" id="3.40.630.30">
    <property type="match status" value="1"/>
</dbReference>
<comment type="caution">
    <text evidence="2">The sequence shown here is derived from an EMBL/GenBank/DDBJ whole genome shotgun (WGS) entry which is preliminary data.</text>
</comment>
<evidence type="ECO:0000313" key="2">
    <source>
        <dbReference type="EMBL" id="MBD2868691.1"/>
    </source>
</evidence>
<dbReference type="EMBL" id="JACXIY010000011">
    <property type="protein sequence ID" value="MBD2868691.1"/>
    <property type="molecule type" value="Genomic_DNA"/>
</dbReference>
<dbReference type="PROSITE" id="PS51186">
    <property type="entry name" value="GNAT"/>
    <property type="match status" value="1"/>
</dbReference>
<accession>A0A927CMR6</accession>
<feature type="domain" description="N-acetyltransferase" evidence="1">
    <location>
        <begin position="4"/>
        <end position="141"/>
    </location>
</feature>
<dbReference type="InterPro" id="IPR016181">
    <property type="entry name" value="Acyl_CoA_acyltransferase"/>
</dbReference>
<reference evidence="2" key="1">
    <citation type="submission" date="2020-09" db="EMBL/GenBank/DDBJ databases">
        <title>A novel bacterium of genus Paenibacillus, isolated from South China Sea.</title>
        <authorList>
            <person name="Huang H."/>
            <person name="Mo K."/>
            <person name="Hu Y."/>
        </authorList>
    </citation>
    <scope>NUCLEOTIDE SEQUENCE</scope>
    <source>
        <strain evidence="2">IB182493</strain>
    </source>
</reference>
<dbReference type="Proteomes" id="UP000632125">
    <property type="component" value="Unassembled WGS sequence"/>
</dbReference>